<dbReference type="PANTHER" id="PTHR21716">
    <property type="entry name" value="TRANSMEMBRANE PROTEIN"/>
    <property type="match status" value="1"/>
</dbReference>
<evidence type="ECO:0000256" key="2">
    <source>
        <dbReference type="ARBA" id="ARBA00009773"/>
    </source>
</evidence>
<feature type="transmembrane region" description="Helical" evidence="6">
    <location>
        <begin position="222"/>
        <end position="239"/>
    </location>
</feature>
<comment type="caution">
    <text evidence="7">The sequence shown here is derived from an EMBL/GenBank/DDBJ whole genome shotgun (WGS) entry which is preliminary data.</text>
</comment>
<dbReference type="OrthoDB" id="9793390at2"/>
<keyword evidence="5 6" id="KW-0472">Membrane</keyword>
<proteinExistence type="inferred from homology"/>
<evidence type="ECO:0000256" key="1">
    <source>
        <dbReference type="ARBA" id="ARBA00004141"/>
    </source>
</evidence>
<keyword evidence="8" id="KW-1185">Reference proteome</keyword>
<dbReference type="Proteomes" id="UP000070352">
    <property type="component" value="Unassembled WGS sequence"/>
</dbReference>
<feature type="transmembrane region" description="Helical" evidence="6">
    <location>
        <begin position="314"/>
        <end position="345"/>
    </location>
</feature>
<dbReference type="GO" id="GO:0016020">
    <property type="term" value="C:membrane"/>
    <property type="evidence" value="ECO:0007669"/>
    <property type="project" value="UniProtKB-SubCell"/>
</dbReference>
<keyword evidence="4 6" id="KW-1133">Transmembrane helix</keyword>
<dbReference type="PANTHER" id="PTHR21716:SF15">
    <property type="entry name" value="TRANSPORT PROTEIN YRRI-RELATED"/>
    <property type="match status" value="1"/>
</dbReference>
<name>A0A135L7M8_9BACI</name>
<evidence type="ECO:0000256" key="4">
    <source>
        <dbReference type="ARBA" id="ARBA00022989"/>
    </source>
</evidence>
<feature type="transmembrane region" description="Helical" evidence="6">
    <location>
        <begin position="73"/>
        <end position="98"/>
    </location>
</feature>
<sequence length="356" mass="40053">MENWPHKKLFFFLTLTILFLLAILLLVKLSPVIAAIFFFLSHLLLPFFISVIISYLLHPIVTKLHQRGVPRSIAVLLIYIVFFGSLAIILFHAFPLMITQMKELSEYLPNMVSKLEGWLENIRHNHEYPIPDSFQDGIDSTLENLEKKISTGFTNVTDWISNTIGVLFTIFLVPFVTFYILKDFKLIEKTVITFVPKKRRKEMIRLVKDIDEALGNYIRGQLLVASIVGIMAYIGYMIIGLPYSLFLAFIVAITDIIPYLGPFLGAAPAIIVGLSISWKMGLTVLAVNLMVQALESNVFAPQIVGKSLHIHPLFIILSLLVGGEIGGIAGLILAVPIFAILKVIFQHIGLYYSSRH</sequence>
<accession>A0A135L7M8</accession>
<dbReference type="Pfam" id="PF01594">
    <property type="entry name" value="AI-2E_transport"/>
    <property type="match status" value="1"/>
</dbReference>
<evidence type="ECO:0000256" key="6">
    <source>
        <dbReference type="SAM" id="Phobius"/>
    </source>
</evidence>
<evidence type="ECO:0000313" key="8">
    <source>
        <dbReference type="Proteomes" id="UP000070352"/>
    </source>
</evidence>
<feature type="transmembrane region" description="Helical" evidence="6">
    <location>
        <begin position="159"/>
        <end position="181"/>
    </location>
</feature>
<keyword evidence="3 6" id="KW-0812">Transmembrane</keyword>
<evidence type="ECO:0000256" key="3">
    <source>
        <dbReference type="ARBA" id="ARBA00022692"/>
    </source>
</evidence>
<protein>
    <submittedName>
        <fullName evidence="7">Permease</fullName>
    </submittedName>
</protein>
<dbReference type="GO" id="GO:0055085">
    <property type="term" value="P:transmembrane transport"/>
    <property type="evidence" value="ECO:0007669"/>
    <property type="project" value="TreeGrafter"/>
</dbReference>
<dbReference type="EMBL" id="LSKU01000001">
    <property type="protein sequence ID" value="KXG44988.1"/>
    <property type="molecule type" value="Genomic_DNA"/>
</dbReference>
<reference evidence="7 8" key="1">
    <citation type="submission" date="2016-02" db="EMBL/GenBank/DDBJ databases">
        <title>Draft Genome for Tepidibacillus decaturensis nov. sp. Strain Z9, an Anaerobic, Moderately Thermophilic and Heterotrophic Bacterium from Deep Subsurface of the Illinois Basin, USA.</title>
        <authorList>
            <person name="Dong Y."/>
            <person name="Chang J.Y."/>
            <person name="Sanford R."/>
            <person name="Fouke B.W."/>
        </authorList>
    </citation>
    <scope>NUCLEOTIDE SEQUENCE [LARGE SCALE GENOMIC DNA]</scope>
    <source>
        <strain evidence="7 8">Z9</strain>
    </source>
</reference>
<evidence type="ECO:0000256" key="5">
    <source>
        <dbReference type="ARBA" id="ARBA00023136"/>
    </source>
</evidence>
<organism evidence="7 8">
    <name type="scientific">Tepidibacillus decaturensis</name>
    <dbReference type="NCBI Taxonomy" id="1413211"/>
    <lineage>
        <taxon>Bacteria</taxon>
        <taxon>Bacillati</taxon>
        <taxon>Bacillota</taxon>
        <taxon>Bacilli</taxon>
        <taxon>Bacillales</taxon>
        <taxon>Bacillaceae</taxon>
        <taxon>Tepidibacillus</taxon>
    </lineage>
</organism>
<dbReference type="InterPro" id="IPR002549">
    <property type="entry name" value="AI-2E-like"/>
</dbReference>
<gene>
    <name evidence="7" type="ORF">U473_03140</name>
</gene>
<comment type="similarity">
    <text evidence="2">Belongs to the autoinducer-2 exporter (AI-2E) (TC 2.A.86) family.</text>
</comment>
<dbReference type="STRING" id="1413211.U473_03140"/>
<feature type="transmembrane region" description="Helical" evidence="6">
    <location>
        <begin position="44"/>
        <end position="61"/>
    </location>
</feature>
<comment type="subcellular location">
    <subcellularLocation>
        <location evidence="1">Membrane</location>
        <topology evidence="1">Multi-pass membrane protein</topology>
    </subcellularLocation>
</comment>
<evidence type="ECO:0000313" key="7">
    <source>
        <dbReference type="EMBL" id="KXG44988.1"/>
    </source>
</evidence>
<dbReference type="AlphaFoldDB" id="A0A135L7M8"/>